<name>A0A8K0NN29_9TREE</name>
<keyword evidence="14" id="KW-1185">Reference proteome</keyword>
<evidence type="ECO:0000256" key="5">
    <source>
        <dbReference type="ARBA" id="ARBA00022692"/>
    </source>
</evidence>
<feature type="compositionally biased region" description="Gly residues" evidence="11">
    <location>
        <begin position="293"/>
        <end position="302"/>
    </location>
</feature>
<proteinExistence type="inferred from homology"/>
<feature type="transmembrane region" description="Helical" evidence="12">
    <location>
        <begin position="62"/>
        <end position="80"/>
    </location>
</feature>
<accession>A0A8K0NN29</accession>
<dbReference type="InterPro" id="IPR005605">
    <property type="entry name" value="Spo7"/>
</dbReference>
<dbReference type="GO" id="GO:0019888">
    <property type="term" value="F:protein phosphatase regulator activity"/>
    <property type="evidence" value="ECO:0007669"/>
    <property type="project" value="InterPro"/>
</dbReference>
<evidence type="ECO:0000313" key="13">
    <source>
        <dbReference type="EMBL" id="KAG7535899.1"/>
    </source>
</evidence>
<feature type="region of interest" description="Disordered" evidence="11">
    <location>
        <begin position="293"/>
        <end position="412"/>
    </location>
</feature>
<feature type="region of interest" description="Disordered" evidence="11">
    <location>
        <begin position="169"/>
        <end position="237"/>
    </location>
</feature>
<dbReference type="GO" id="GO:0031965">
    <property type="term" value="C:nuclear membrane"/>
    <property type="evidence" value="ECO:0007669"/>
    <property type="project" value="UniProtKB-SubCell"/>
</dbReference>
<protein>
    <recommendedName>
        <fullName evidence="10">Transmembrane protein 188</fullName>
    </recommendedName>
</protein>
<dbReference type="PANTHER" id="PTHR20996">
    <property type="entry name" value="NUCLEAR ENVELOPE PHOSPHATASE-REGULATORY SUBUNIT 1"/>
    <property type="match status" value="1"/>
</dbReference>
<keyword evidence="4" id="KW-0963">Cytoplasm</keyword>
<feature type="transmembrane region" description="Helical" evidence="12">
    <location>
        <begin position="92"/>
        <end position="114"/>
    </location>
</feature>
<dbReference type="EMBL" id="JABELV010000068">
    <property type="protein sequence ID" value="KAG7535899.1"/>
    <property type="molecule type" value="Genomic_DNA"/>
</dbReference>
<feature type="region of interest" description="Disordered" evidence="11">
    <location>
        <begin position="426"/>
        <end position="457"/>
    </location>
</feature>
<evidence type="ECO:0000256" key="1">
    <source>
        <dbReference type="ARBA" id="ARBA00004232"/>
    </source>
</evidence>
<evidence type="ECO:0000313" key="14">
    <source>
        <dbReference type="Proteomes" id="UP000812966"/>
    </source>
</evidence>
<evidence type="ECO:0000256" key="6">
    <source>
        <dbReference type="ARBA" id="ARBA00022989"/>
    </source>
</evidence>
<gene>
    <name evidence="13" type="ORF">FFLO_03645</name>
</gene>
<feature type="compositionally biased region" description="Low complexity" evidence="11">
    <location>
        <begin position="196"/>
        <end position="225"/>
    </location>
</feature>
<evidence type="ECO:0000256" key="12">
    <source>
        <dbReference type="SAM" id="Phobius"/>
    </source>
</evidence>
<keyword evidence="5 12" id="KW-0812">Transmembrane</keyword>
<evidence type="ECO:0000256" key="3">
    <source>
        <dbReference type="ARBA" id="ARBA00010998"/>
    </source>
</evidence>
<evidence type="ECO:0000256" key="9">
    <source>
        <dbReference type="ARBA" id="ARBA00023242"/>
    </source>
</evidence>
<evidence type="ECO:0000256" key="7">
    <source>
        <dbReference type="ARBA" id="ARBA00023098"/>
    </source>
</evidence>
<evidence type="ECO:0000256" key="2">
    <source>
        <dbReference type="ARBA" id="ARBA00004496"/>
    </source>
</evidence>
<dbReference type="PANTHER" id="PTHR20996:SF1">
    <property type="entry name" value="NUCLEAR ENVELOPE PHOSPHATASE-REGULATORY SUBUNIT 1"/>
    <property type="match status" value="1"/>
</dbReference>
<reference evidence="13" key="1">
    <citation type="submission" date="2020-04" db="EMBL/GenBank/DDBJ databases">
        <title>Analysis of mating type loci in Filobasidium floriforme.</title>
        <authorList>
            <person name="Nowrousian M."/>
        </authorList>
    </citation>
    <scope>NUCLEOTIDE SEQUENCE</scope>
    <source>
        <strain evidence="13">CBS 6242</strain>
    </source>
</reference>
<sequence length="457" mass="49791">MPRPPIRNRPSSSMTSERPAHLPHPSAPFHPLADTTTYKDLLLFEERLKMNAQMLNRRRRRYEAFLVTLVISIVFLAHRAMFKPSELHLVRYLTKGLLAVALVTLVLFFASGMYQERIAYANKYVPHANRALRGINMHLNMRRGYGYGYAGLGNGKGIAGRLRGWVGRGRRSGEGGTEGEKERLVGGNGVGVGTRSNSSIIPPSTNTTTAISPTPPSSSSSTSVIPPIPPTQNPRGELIFSSRIPPHFKEGYERYRAAFERRRGEKIREERWRRSWFFVRWFLEMPEGLANGGGTGKGGAGTVAGVSQGQGRKGGSLGVRMDGGGQQRSRSHSPAINSTTSTTLSSASNANPTMTTMNKEGVRPGGPKRVGSEPLASRSANGVRTEVSDEEKAGIHDDDEKAATTARMNRDRSESYTFILGKGEVDKHTMTSGRGGGGAGIGTGQREVMARLDEEKQ</sequence>
<comment type="subcellular location">
    <subcellularLocation>
        <location evidence="2">Cytoplasm</location>
    </subcellularLocation>
    <subcellularLocation>
        <location evidence="1">Nucleus membrane</location>
        <topology evidence="1">Multi-pass membrane protein</topology>
    </subcellularLocation>
</comment>
<keyword evidence="7" id="KW-0443">Lipid metabolism</keyword>
<evidence type="ECO:0000256" key="10">
    <source>
        <dbReference type="ARBA" id="ARBA00030458"/>
    </source>
</evidence>
<dbReference type="GO" id="GO:0006629">
    <property type="term" value="P:lipid metabolic process"/>
    <property type="evidence" value="ECO:0007669"/>
    <property type="project" value="UniProtKB-KW"/>
</dbReference>
<evidence type="ECO:0000256" key="11">
    <source>
        <dbReference type="SAM" id="MobiDB-lite"/>
    </source>
</evidence>
<feature type="compositionally biased region" description="Basic and acidic residues" evidence="11">
    <location>
        <begin position="448"/>
        <end position="457"/>
    </location>
</feature>
<feature type="compositionally biased region" description="Low complexity" evidence="11">
    <location>
        <begin position="335"/>
        <end position="353"/>
    </location>
</feature>
<keyword evidence="6 12" id="KW-1133">Transmembrane helix</keyword>
<dbReference type="InterPro" id="IPR019168">
    <property type="entry name" value="NEP1-R1"/>
</dbReference>
<dbReference type="GO" id="GO:0071595">
    <property type="term" value="C:Nem1-Spo7 phosphatase complex"/>
    <property type="evidence" value="ECO:0007669"/>
    <property type="project" value="InterPro"/>
</dbReference>
<feature type="compositionally biased region" description="Gly residues" evidence="11">
    <location>
        <begin position="311"/>
        <end position="326"/>
    </location>
</feature>
<keyword evidence="8 12" id="KW-0472">Membrane</keyword>
<feature type="compositionally biased region" description="Basic and acidic residues" evidence="11">
    <location>
        <begin position="386"/>
        <end position="412"/>
    </location>
</feature>
<dbReference type="Pfam" id="PF03907">
    <property type="entry name" value="Spo7"/>
    <property type="match status" value="1"/>
</dbReference>
<evidence type="ECO:0000256" key="4">
    <source>
        <dbReference type="ARBA" id="ARBA00022490"/>
    </source>
</evidence>
<comment type="caution">
    <text evidence="13">The sequence shown here is derived from an EMBL/GenBank/DDBJ whole genome shotgun (WGS) entry which is preliminary data.</text>
</comment>
<dbReference type="AlphaFoldDB" id="A0A8K0NN29"/>
<evidence type="ECO:0000256" key="8">
    <source>
        <dbReference type="ARBA" id="ARBA00023136"/>
    </source>
</evidence>
<dbReference type="GO" id="GO:0005737">
    <property type="term" value="C:cytoplasm"/>
    <property type="evidence" value="ECO:0007669"/>
    <property type="project" value="UniProtKB-SubCell"/>
</dbReference>
<feature type="region of interest" description="Disordered" evidence="11">
    <location>
        <begin position="1"/>
        <end position="31"/>
    </location>
</feature>
<keyword evidence="9" id="KW-0539">Nucleus</keyword>
<organism evidence="13 14">
    <name type="scientific">Filobasidium floriforme</name>
    <dbReference type="NCBI Taxonomy" id="5210"/>
    <lineage>
        <taxon>Eukaryota</taxon>
        <taxon>Fungi</taxon>
        <taxon>Dikarya</taxon>
        <taxon>Basidiomycota</taxon>
        <taxon>Agaricomycotina</taxon>
        <taxon>Tremellomycetes</taxon>
        <taxon>Filobasidiales</taxon>
        <taxon>Filobasidiaceae</taxon>
        <taxon>Filobasidium</taxon>
    </lineage>
</organism>
<feature type="compositionally biased region" description="Gly residues" evidence="11">
    <location>
        <begin position="433"/>
        <end position="443"/>
    </location>
</feature>
<comment type="similarity">
    <text evidence="3">Belongs to the CNEP1R1 family.</text>
</comment>
<dbReference type="Proteomes" id="UP000812966">
    <property type="component" value="Unassembled WGS sequence"/>
</dbReference>